<evidence type="ECO:0000256" key="1">
    <source>
        <dbReference type="SAM" id="MobiDB-lite"/>
    </source>
</evidence>
<sequence length="150" mass="17466">MHCGVLVSEPDAGERRTGTGFTCMSSRRGSTRRGGWRRRRVGRARWETGRGYGTDWMGGRARLVWGRLWRQITLRASEREFVEGCRCMRRDVGRSILLLYGEALRSIQQMNVVVINNFDFFYHRISPSDTLLPPRYQKKKMKLSHASNQL</sequence>
<organism evidence="2 3">
    <name type="scientific">Beauveria bassiana</name>
    <name type="common">White muscardine disease fungus</name>
    <name type="synonym">Tritirachium shiotae</name>
    <dbReference type="NCBI Taxonomy" id="176275"/>
    <lineage>
        <taxon>Eukaryota</taxon>
        <taxon>Fungi</taxon>
        <taxon>Dikarya</taxon>
        <taxon>Ascomycota</taxon>
        <taxon>Pezizomycotina</taxon>
        <taxon>Sordariomycetes</taxon>
        <taxon>Hypocreomycetidae</taxon>
        <taxon>Hypocreales</taxon>
        <taxon>Cordycipitaceae</taxon>
        <taxon>Beauveria</taxon>
    </lineage>
</organism>
<dbReference type="AlphaFoldDB" id="A0A2S7YEZ8"/>
<name>A0A2S7YEZ8_BEABA</name>
<gene>
    <name evidence="2" type="ORF">BB8028_0005g01960</name>
</gene>
<dbReference type="EMBL" id="JRHA01000005">
    <property type="protein sequence ID" value="PQK14667.1"/>
    <property type="molecule type" value="Genomic_DNA"/>
</dbReference>
<accession>A0A2S7YEZ8</accession>
<evidence type="ECO:0000313" key="2">
    <source>
        <dbReference type="EMBL" id="PQK14667.1"/>
    </source>
</evidence>
<feature type="region of interest" description="Disordered" evidence="1">
    <location>
        <begin position="1"/>
        <end position="20"/>
    </location>
</feature>
<evidence type="ECO:0000313" key="3">
    <source>
        <dbReference type="Proteomes" id="UP000237441"/>
    </source>
</evidence>
<protein>
    <submittedName>
        <fullName evidence="2">Uncharacterized protein</fullName>
    </submittedName>
</protein>
<comment type="caution">
    <text evidence="2">The sequence shown here is derived from an EMBL/GenBank/DDBJ whole genome shotgun (WGS) entry which is preliminary data.</text>
</comment>
<dbReference type="Proteomes" id="UP000237441">
    <property type="component" value="Unassembled WGS sequence"/>
</dbReference>
<reference evidence="2 3" key="1">
    <citation type="submission" date="2016-07" db="EMBL/GenBank/DDBJ databases">
        <title>Comparative genomics of the entomopathogenic fungus Beauveria bassiana.</title>
        <authorList>
            <person name="Valero Jimenez C.A."/>
            <person name="Zwaan B.J."/>
            <person name="Van Kan J.A."/>
            <person name="Takken W."/>
            <person name="Debets A.J."/>
            <person name="Schoustra S.E."/>
            <person name="Koenraadt C.J."/>
        </authorList>
    </citation>
    <scope>NUCLEOTIDE SEQUENCE [LARGE SCALE GENOMIC DNA]</scope>
    <source>
        <strain evidence="2 3">ARSEF 8028</strain>
    </source>
</reference>
<proteinExistence type="predicted"/>